<evidence type="ECO:0000313" key="2">
    <source>
        <dbReference type="Proteomes" id="UP000003100"/>
    </source>
</evidence>
<name>C0CL51_BLAHS</name>
<organism evidence="1 2">
    <name type="scientific">Blautia hydrogenotrophica (strain DSM 10507 / JCM 14656 / S5a33)</name>
    <name type="common">Ruminococcus hydrogenotrophicus</name>
    <dbReference type="NCBI Taxonomy" id="476272"/>
    <lineage>
        <taxon>Bacteria</taxon>
        <taxon>Bacillati</taxon>
        <taxon>Bacillota</taxon>
        <taxon>Clostridia</taxon>
        <taxon>Lachnospirales</taxon>
        <taxon>Lachnospiraceae</taxon>
        <taxon>Blautia</taxon>
    </lineage>
</organism>
<gene>
    <name evidence="1" type="ORF">RUMHYD_01572</name>
</gene>
<sequence length="64" mass="7761">MVYSHRKLPKTVGAVRHKVQNAYRGKYILEEDLYALLSVQQGIFFWIERRYTKSIRRCTISWQK</sequence>
<proteinExistence type="predicted"/>
<protein>
    <submittedName>
        <fullName evidence="1">Uncharacterized protein</fullName>
    </submittedName>
</protein>
<dbReference type="Proteomes" id="UP000003100">
    <property type="component" value="Unassembled WGS sequence"/>
</dbReference>
<comment type="caution">
    <text evidence="1">The sequence shown here is derived from an EMBL/GenBank/DDBJ whole genome shotgun (WGS) entry which is preliminary data.</text>
</comment>
<dbReference type="HOGENOM" id="CLU_2858763_0_0_9"/>
<reference evidence="1 2" key="1">
    <citation type="submission" date="2009-01" db="EMBL/GenBank/DDBJ databases">
        <authorList>
            <person name="Fulton L."/>
            <person name="Clifton S."/>
            <person name="Fulton B."/>
            <person name="Xu J."/>
            <person name="Minx P."/>
            <person name="Pepin K.H."/>
            <person name="Johnson M."/>
            <person name="Bhonagiri V."/>
            <person name="Nash W.E."/>
            <person name="Mardis E.R."/>
            <person name="Wilson R.K."/>
        </authorList>
    </citation>
    <scope>NUCLEOTIDE SEQUENCE [LARGE SCALE GENOMIC DNA]</scope>
    <source>
        <strain evidence="2">DSM 10507 / JCM 14656 / S5a33</strain>
    </source>
</reference>
<dbReference type="PATRIC" id="fig|476272.21.peg.2921"/>
<dbReference type="AlphaFoldDB" id="C0CL51"/>
<keyword evidence="2" id="KW-1185">Reference proteome</keyword>
<dbReference type="EMBL" id="ACBZ01000076">
    <property type="protein sequence ID" value="EEG49539.1"/>
    <property type="molecule type" value="Genomic_DNA"/>
</dbReference>
<reference evidence="1 2" key="2">
    <citation type="submission" date="2009-02" db="EMBL/GenBank/DDBJ databases">
        <title>Draft genome sequence of Blautia hydrogenotrophica DSM 10507 (Ruminococcus hydrogenotrophicus DSM 10507).</title>
        <authorList>
            <person name="Sudarsanam P."/>
            <person name="Ley R."/>
            <person name="Guruge J."/>
            <person name="Turnbaugh P.J."/>
            <person name="Mahowald M."/>
            <person name="Liep D."/>
            <person name="Gordon J."/>
        </authorList>
    </citation>
    <scope>NUCLEOTIDE SEQUENCE [LARGE SCALE GENOMIC DNA]</scope>
    <source>
        <strain evidence="2">DSM 10507 / JCM 14656 / S5a33</strain>
    </source>
</reference>
<evidence type="ECO:0000313" key="1">
    <source>
        <dbReference type="EMBL" id="EEG49539.1"/>
    </source>
</evidence>
<accession>C0CL51</accession>